<evidence type="ECO:0000313" key="4">
    <source>
        <dbReference type="Proteomes" id="UP000274504"/>
    </source>
</evidence>
<gene>
    <name evidence="2" type="ORF">HDID_LOCUS9106</name>
    <name evidence="3" type="ORF">WMSIL1_LOCUS4909</name>
</gene>
<name>A0A0R3SUD8_HYMDI</name>
<reference evidence="6" key="1">
    <citation type="submission" date="2017-02" db="UniProtKB">
        <authorList>
            <consortium name="WormBaseParasite"/>
        </authorList>
    </citation>
    <scope>IDENTIFICATION</scope>
</reference>
<organism evidence="6">
    <name type="scientific">Hymenolepis diminuta</name>
    <name type="common">Rat tapeworm</name>
    <dbReference type="NCBI Taxonomy" id="6216"/>
    <lineage>
        <taxon>Eukaryota</taxon>
        <taxon>Metazoa</taxon>
        <taxon>Spiralia</taxon>
        <taxon>Lophotrochozoa</taxon>
        <taxon>Platyhelminthes</taxon>
        <taxon>Cestoda</taxon>
        <taxon>Eucestoda</taxon>
        <taxon>Cyclophyllidea</taxon>
        <taxon>Hymenolepididae</taxon>
        <taxon>Hymenolepis</taxon>
    </lineage>
</organism>
<dbReference type="OrthoDB" id="5974215at2759"/>
<evidence type="ECO:0000313" key="5">
    <source>
        <dbReference type="Proteomes" id="UP000321570"/>
    </source>
</evidence>
<dbReference type="WBParaSite" id="HDID_0000910801-mRNA-1">
    <property type="protein sequence ID" value="HDID_0000910801-mRNA-1"/>
    <property type="gene ID" value="HDID_0000910801"/>
</dbReference>
<feature type="compositionally biased region" description="Basic residues" evidence="1">
    <location>
        <begin position="89"/>
        <end position="105"/>
    </location>
</feature>
<reference evidence="3 5" key="3">
    <citation type="submission" date="2019-07" db="EMBL/GenBank/DDBJ databases">
        <authorList>
            <person name="Jastrzebski P J."/>
            <person name="Paukszto L."/>
            <person name="Jastrzebski P J."/>
        </authorList>
    </citation>
    <scope>NUCLEOTIDE SEQUENCE [LARGE SCALE GENOMIC DNA]</scope>
    <source>
        <strain evidence="3 5">WMS-il1</strain>
    </source>
</reference>
<keyword evidence="5" id="KW-1185">Reference proteome</keyword>
<accession>A0A0R3SUD8</accession>
<sequence length="127" mass="13535">MSAKPQLGRESTMVVTTKVAKEFLGDEKLGDTRLNTQAKKAARKATMRKGQSIKRTIEEAKLLLGNSGLADVNSARQLRKHSAPVVLSKPRRTHKKGGGRPKKAAAKSDTSAPAVDDNNADDANASS</sequence>
<dbReference type="EMBL" id="CABIJS010000144">
    <property type="protein sequence ID" value="VUZ44800.1"/>
    <property type="molecule type" value="Genomic_DNA"/>
</dbReference>
<evidence type="ECO:0000313" key="6">
    <source>
        <dbReference type="WBParaSite" id="HDID_0000910801-mRNA-1"/>
    </source>
</evidence>
<feature type="region of interest" description="Disordered" evidence="1">
    <location>
        <begin position="76"/>
        <end position="127"/>
    </location>
</feature>
<evidence type="ECO:0000313" key="2">
    <source>
        <dbReference type="EMBL" id="VDL61424.1"/>
    </source>
</evidence>
<evidence type="ECO:0000256" key="1">
    <source>
        <dbReference type="SAM" id="MobiDB-lite"/>
    </source>
</evidence>
<reference evidence="2 4" key="2">
    <citation type="submission" date="2018-11" db="EMBL/GenBank/DDBJ databases">
        <authorList>
            <consortium name="Pathogen Informatics"/>
        </authorList>
    </citation>
    <scope>NUCLEOTIDE SEQUENCE [LARGE SCALE GENOMIC DNA]</scope>
</reference>
<proteinExistence type="predicted"/>
<dbReference type="AlphaFoldDB" id="A0A0R3SUD8"/>
<dbReference type="EMBL" id="UYSG01011212">
    <property type="protein sequence ID" value="VDL61424.1"/>
    <property type="molecule type" value="Genomic_DNA"/>
</dbReference>
<dbReference type="Proteomes" id="UP000274504">
    <property type="component" value="Unassembled WGS sequence"/>
</dbReference>
<evidence type="ECO:0000313" key="3">
    <source>
        <dbReference type="EMBL" id="VUZ44800.1"/>
    </source>
</evidence>
<protein>
    <submittedName>
        <fullName evidence="6">H15 domain-containing protein</fullName>
    </submittedName>
</protein>
<dbReference type="Proteomes" id="UP000321570">
    <property type="component" value="Unassembled WGS sequence"/>
</dbReference>